<dbReference type="KEGG" id="ptan:CRYO30217_00560"/>
<name>A0A916JKC5_9FLAO</name>
<organism evidence="5 6">
    <name type="scientific">Parvicella tangerina</name>
    <dbReference type="NCBI Taxonomy" id="2829795"/>
    <lineage>
        <taxon>Bacteria</taxon>
        <taxon>Pseudomonadati</taxon>
        <taxon>Bacteroidota</taxon>
        <taxon>Flavobacteriia</taxon>
        <taxon>Flavobacteriales</taxon>
        <taxon>Parvicellaceae</taxon>
        <taxon>Parvicella</taxon>
    </lineage>
</organism>
<evidence type="ECO:0000256" key="3">
    <source>
        <dbReference type="PIRSR" id="PIRSR000390-2"/>
    </source>
</evidence>
<accession>A0A916JKC5</accession>
<dbReference type="Proteomes" id="UP000683507">
    <property type="component" value="Chromosome"/>
</dbReference>
<dbReference type="Gene3D" id="3.40.640.10">
    <property type="entry name" value="Type I PLP-dependent aspartate aminotransferase-like (Major domain)"/>
    <property type="match status" value="1"/>
</dbReference>
<dbReference type="EMBL" id="OU015584">
    <property type="protein sequence ID" value="CAG5078060.1"/>
    <property type="molecule type" value="Genomic_DNA"/>
</dbReference>
<keyword evidence="5" id="KW-0808">Transferase</keyword>
<dbReference type="EC" id="2.6.1.87" evidence="5"/>
<dbReference type="CDD" id="cd00616">
    <property type="entry name" value="AHBA_syn"/>
    <property type="match status" value="1"/>
</dbReference>
<dbReference type="Pfam" id="PF01041">
    <property type="entry name" value="DegT_DnrJ_EryC1"/>
    <property type="match status" value="2"/>
</dbReference>
<evidence type="ECO:0000313" key="6">
    <source>
        <dbReference type="Proteomes" id="UP000683507"/>
    </source>
</evidence>
<dbReference type="GO" id="GO:0000271">
    <property type="term" value="P:polysaccharide biosynthetic process"/>
    <property type="evidence" value="ECO:0007669"/>
    <property type="project" value="TreeGrafter"/>
</dbReference>
<feature type="active site" description="Proton acceptor" evidence="2">
    <location>
        <position position="197"/>
    </location>
</feature>
<proteinExistence type="inferred from homology"/>
<protein>
    <submittedName>
        <fullName evidence="5">UDP-4-amino-4-deoxy-L-arabinose--oxoglutarate aminotransferase</fullName>
        <ecNumber evidence="5">2.6.1.87</ecNumber>
    </submittedName>
</protein>
<dbReference type="InterPro" id="IPR015422">
    <property type="entry name" value="PyrdxlP-dep_Trfase_small"/>
</dbReference>
<dbReference type="SUPFAM" id="SSF53383">
    <property type="entry name" value="PLP-dependent transferases"/>
    <property type="match status" value="1"/>
</dbReference>
<evidence type="ECO:0000256" key="4">
    <source>
        <dbReference type="RuleBase" id="RU004508"/>
    </source>
</evidence>
<feature type="modified residue" description="N6-(pyridoxal phosphate)lysine" evidence="3">
    <location>
        <position position="197"/>
    </location>
</feature>
<evidence type="ECO:0000256" key="1">
    <source>
        <dbReference type="ARBA" id="ARBA00037999"/>
    </source>
</evidence>
<dbReference type="RefSeq" id="WP_258540792.1">
    <property type="nucleotide sequence ID" value="NZ_OU015584.1"/>
</dbReference>
<evidence type="ECO:0000256" key="2">
    <source>
        <dbReference type="PIRSR" id="PIRSR000390-1"/>
    </source>
</evidence>
<dbReference type="InterPro" id="IPR000653">
    <property type="entry name" value="DegT/StrS_aminotransferase"/>
</dbReference>
<sequence length="404" mass="45212">MIPFSPPRIDDKTIASVTEALKSGWISTGPKTRLFEQQLATYLGTDEVVCLNSATAGLQLILHWLGIGEGDEVIVPAYTYTASVNVIVHTGATPVLVDVRREDFNIDPEKVREAITEKTKAIIAVDIGGFPADYNELFGIVNNNAIKAKFKPGTDVQSAIGRIMVIADAAHSIGARYHDDYTGKQADMSSFSFHAVKNLTTAEGGAVVFNVSQWFNHSELKSKFKTSSLHGQNKDAFSKVQIGGWRYDVLEAGFKCNMTDLQAAIGLVELERYEDTLQRRRDIFRNYSEALSSYEWAIIPNYISKYKCTSYHLYMLRIKGINETTRDKIIDEIGKNGVAVNVHYIPIPMLTFYKNLGYRIADYPVCYELFQNEISLPVYYNLTDEQVQTVVTTLVNAVNNVLNE</sequence>
<keyword evidence="5" id="KW-0032">Aminotransferase</keyword>
<dbReference type="PANTHER" id="PTHR30244:SF34">
    <property type="entry name" value="DTDP-4-AMINO-4,6-DIDEOXYGALACTOSE TRANSAMINASE"/>
    <property type="match status" value="1"/>
</dbReference>
<dbReference type="AlphaFoldDB" id="A0A916JKC5"/>
<gene>
    <name evidence="5" type="primary">arnB</name>
    <name evidence="5" type="ORF">CRYO30217_00560</name>
</gene>
<dbReference type="GO" id="GO:0099620">
    <property type="term" value="F:UDP-4-amino-4-deoxy-L-arabinose aminotransferase"/>
    <property type="evidence" value="ECO:0007669"/>
    <property type="project" value="UniProtKB-EC"/>
</dbReference>
<comment type="similarity">
    <text evidence="1 4">Belongs to the DegT/DnrJ/EryC1 family.</text>
</comment>
<dbReference type="Gene3D" id="3.90.1150.10">
    <property type="entry name" value="Aspartate Aminotransferase, domain 1"/>
    <property type="match status" value="1"/>
</dbReference>
<evidence type="ECO:0000313" key="5">
    <source>
        <dbReference type="EMBL" id="CAG5078060.1"/>
    </source>
</evidence>
<dbReference type="InterPro" id="IPR015424">
    <property type="entry name" value="PyrdxlP-dep_Trfase"/>
</dbReference>
<dbReference type="InterPro" id="IPR015421">
    <property type="entry name" value="PyrdxlP-dep_Trfase_major"/>
</dbReference>
<keyword evidence="6" id="KW-1185">Reference proteome</keyword>
<dbReference type="PANTHER" id="PTHR30244">
    <property type="entry name" value="TRANSAMINASE"/>
    <property type="match status" value="1"/>
</dbReference>
<keyword evidence="3 4" id="KW-0663">Pyridoxal phosphate</keyword>
<dbReference type="GO" id="GO:0030170">
    <property type="term" value="F:pyridoxal phosphate binding"/>
    <property type="evidence" value="ECO:0007669"/>
    <property type="project" value="TreeGrafter"/>
</dbReference>
<dbReference type="PIRSF" id="PIRSF000390">
    <property type="entry name" value="PLP_StrS"/>
    <property type="match status" value="1"/>
</dbReference>
<reference evidence="5" key="1">
    <citation type="submission" date="2021-04" db="EMBL/GenBank/DDBJ databases">
        <authorList>
            <person name="Rodrigo-Torres L."/>
            <person name="Arahal R. D."/>
            <person name="Lucena T."/>
        </authorList>
    </citation>
    <scope>NUCLEOTIDE SEQUENCE</scope>
    <source>
        <strain evidence="5">AS29M-1</strain>
    </source>
</reference>